<evidence type="ECO:0000256" key="3">
    <source>
        <dbReference type="ARBA" id="ARBA00022475"/>
    </source>
</evidence>
<evidence type="ECO:0000256" key="6">
    <source>
        <dbReference type="ARBA" id="ARBA00023136"/>
    </source>
</evidence>
<proteinExistence type="inferred from homology"/>
<feature type="domain" description="ABC transmembrane type-1" evidence="8">
    <location>
        <begin position="105"/>
        <end position="310"/>
    </location>
</feature>
<evidence type="ECO:0000313" key="10">
    <source>
        <dbReference type="Proteomes" id="UP000664332"/>
    </source>
</evidence>
<name>A0A939ITC5_9CORY</name>
<dbReference type="PANTHER" id="PTHR43163">
    <property type="entry name" value="DIPEPTIDE TRANSPORT SYSTEM PERMEASE PROTEIN DPPB-RELATED"/>
    <property type="match status" value="1"/>
</dbReference>
<evidence type="ECO:0000256" key="2">
    <source>
        <dbReference type="ARBA" id="ARBA00022448"/>
    </source>
</evidence>
<comment type="similarity">
    <text evidence="7">Belongs to the binding-protein-dependent transport system permease family.</text>
</comment>
<dbReference type="EMBL" id="JAFLEQ010000008">
    <property type="protein sequence ID" value="MBN9643699.1"/>
    <property type="molecule type" value="Genomic_DNA"/>
</dbReference>
<dbReference type="Proteomes" id="UP000664332">
    <property type="component" value="Unassembled WGS sequence"/>
</dbReference>
<evidence type="ECO:0000256" key="5">
    <source>
        <dbReference type="ARBA" id="ARBA00022989"/>
    </source>
</evidence>
<feature type="transmembrane region" description="Helical" evidence="7">
    <location>
        <begin position="189"/>
        <end position="207"/>
    </location>
</feature>
<accession>A0A939ITC5</accession>
<dbReference type="GO" id="GO:0005886">
    <property type="term" value="C:plasma membrane"/>
    <property type="evidence" value="ECO:0007669"/>
    <property type="project" value="UniProtKB-SubCell"/>
</dbReference>
<dbReference type="PROSITE" id="PS50928">
    <property type="entry name" value="ABC_TM1"/>
    <property type="match status" value="1"/>
</dbReference>
<evidence type="ECO:0000259" key="8">
    <source>
        <dbReference type="PROSITE" id="PS50928"/>
    </source>
</evidence>
<feature type="transmembrane region" description="Helical" evidence="7">
    <location>
        <begin position="105"/>
        <end position="133"/>
    </location>
</feature>
<keyword evidence="4 7" id="KW-0812">Transmembrane</keyword>
<dbReference type="CDD" id="cd06261">
    <property type="entry name" value="TM_PBP2"/>
    <property type="match status" value="1"/>
</dbReference>
<evidence type="ECO:0000256" key="1">
    <source>
        <dbReference type="ARBA" id="ARBA00004651"/>
    </source>
</evidence>
<keyword evidence="10" id="KW-1185">Reference proteome</keyword>
<evidence type="ECO:0000256" key="4">
    <source>
        <dbReference type="ARBA" id="ARBA00022692"/>
    </source>
</evidence>
<organism evidence="9 10">
    <name type="scientific">Corynebacterium mendelii</name>
    <dbReference type="NCBI Taxonomy" id="2765362"/>
    <lineage>
        <taxon>Bacteria</taxon>
        <taxon>Bacillati</taxon>
        <taxon>Actinomycetota</taxon>
        <taxon>Actinomycetes</taxon>
        <taxon>Mycobacteriales</taxon>
        <taxon>Corynebacteriaceae</taxon>
        <taxon>Corynebacterium</taxon>
    </lineage>
</organism>
<dbReference type="SUPFAM" id="SSF161098">
    <property type="entry name" value="MetI-like"/>
    <property type="match status" value="1"/>
</dbReference>
<gene>
    <name evidence="9" type="ORF">JZY06_03515</name>
</gene>
<evidence type="ECO:0000313" key="9">
    <source>
        <dbReference type="EMBL" id="MBN9643699.1"/>
    </source>
</evidence>
<comment type="subcellular location">
    <subcellularLocation>
        <location evidence="1 7">Cell membrane</location>
        <topology evidence="1 7">Multi-pass membrane protein</topology>
    </subcellularLocation>
</comment>
<dbReference type="InterPro" id="IPR000515">
    <property type="entry name" value="MetI-like"/>
</dbReference>
<feature type="transmembrane region" description="Helical" evidence="7">
    <location>
        <begin position="252"/>
        <end position="273"/>
    </location>
</feature>
<dbReference type="GO" id="GO:0055085">
    <property type="term" value="P:transmembrane transport"/>
    <property type="evidence" value="ECO:0007669"/>
    <property type="project" value="InterPro"/>
</dbReference>
<keyword evidence="6 7" id="KW-0472">Membrane</keyword>
<feature type="transmembrane region" description="Helical" evidence="7">
    <location>
        <begin position="21"/>
        <end position="39"/>
    </location>
</feature>
<feature type="transmembrane region" description="Helical" evidence="7">
    <location>
        <begin position="293"/>
        <end position="314"/>
    </location>
</feature>
<dbReference type="InterPro" id="IPR035906">
    <property type="entry name" value="MetI-like_sf"/>
</dbReference>
<dbReference type="AlphaFoldDB" id="A0A939ITC5"/>
<dbReference type="RefSeq" id="WP_207118442.1">
    <property type="nucleotide sequence ID" value="NZ_JAFLEQ010000008.1"/>
</dbReference>
<keyword evidence="3" id="KW-1003">Cell membrane</keyword>
<reference evidence="9" key="1">
    <citation type="submission" date="2021-03" db="EMBL/GenBank/DDBJ databases">
        <authorList>
            <person name="Sun Q."/>
        </authorList>
    </citation>
    <scope>NUCLEOTIDE SEQUENCE</scope>
    <source>
        <strain evidence="9">CCM 8862</strain>
    </source>
</reference>
<comment type="caution">
    <text evidence="9">The sequence shown here is derived from an EMBL/GenBank/DDBJ whole genome shotgun (WGS) entry which is preliminary data.</text>
</comment>
<dbReference type="Pfam" id="PF00528">
    <property type="entry name" value="BPD_transp_1"/>
    <property type="match status" value="1"/>
</dbReference>
<keyword evidence="5 7" id="KW-1133">Transmembrane helix</keyword>
<dbReference type="PANTHER" id="PTHR43163:SF3">
    <property type="entry name" value="PEPTIDE ABC TRANSPORTER PERMEASE PROTEIN"/>
    <property type="match status" value="1"/>
</dbReference>
<sequence length="320" mass="33286">MTSPRSRSVTDRRPHPLVTALARWAAGMAVVLSALFVLVDALPSDYAGRVAGANATRAEQLRASYGLDAPVTVRLVRWWAGIARGDAGVSFVDAHPVLPKVAHRFMMTAAIGVPAMLIAVTAAVVVAFALAWLDHTLPGTWLSVAVSVIVGLPEVVLIIALVLLGAVWLGWVPPVSLVNPAIPLWRQPTILLLPVTALAVPHAAWGARMLRGSAADVISGDLVASARRRGVGVWRIAVHHVLPRWRGPIIQVSAMLAAGIIGGSVVVEALLAYPGLGQLLASAVANRDTPTVQAAGAAVVAVSLALLTAADYAATRAEES</sequence>
<protein>
    <submittedName>
        <fullName evidence="9">ABC transporter permease</fullName>
    </submittedName>
</protein>
<keyword evidence="2 7" id="KW-0813">Transport</keyword>
<evidence type="ECO:0000256" key="7">
    <source>
        <dbReference type="RuleBase" id="RU363032"/>
    </source>
</evidence>
<dbReference type="Gene3D" id="1.10.3720.10">
    <property type="entry name" value="MetI-like"/>
    <property type="match status" value="1"/>
</dbReference>
<feature type="transmembrane region" description="Helical" evidence="7">
    <location>
        <begin position="140"/>
        <end position="169"/>
    </location>
</feature>